<feature type="binding site" evidence="9">
    <location>
        <position position="279"/>
    </location>
    <ligand>
        <name>[4Fe-4S] cluster</name>
        <dbReference type="ChEBI" id="CHEBI:49883"/>
    </ligand>
</feature>
<dbReference type="GO" id="GO:0051537">
    <property type="term" value="F:2 iron, 2 sulfur cluster binding"/>
    <property type="evidence" value="ECO:0007669"/>
    <property type="project" value="UniProtKB-UniRule"/>
</dbReference>
<evidence type="ECO:0000256" key="4">
    <source>
        <dbReference type="ARBA" id="ARBA00022490"/>
    </source>
</evidence>
<keyword evidence="13" id="KW-1185">Reference proteome</keyword>
<dbReference type="OrthoDB" id="311633at2759"/>
<sequence>MTVSSGSTSAQVVLGSMERAEEYQQLLLSLQESAGAAGKVQGEMVDRILDNATTLPSPPLTVHLVLPLPLPARLLSAIPPSTQLFIHLPISASEPAVTALHAALASANFAPLLPTPSPSVVAYTSPASIVAPSAPFAPVPTPSPAPSSSSGSRPLALKRSGNKAAKAALWALDSPLLPDGGKSLLTPEDRQRPECVFPSAEGKPVKRRRACKDCTCGLAELEAEESAKAAAAVKEAQQFFLEGDDDIPDNIKTATEGMEGVWPTERRAEAKKTSSCNSCYLGDAFRCNSCPYLGLPPFKPGEKVQLSIADDI</sequence>
<feature type="domain" description="Anamorsin C-terminal" evidence="11">
    <location>
        <begin position="201"/>
        <end position="306"/>
    </location>
</feature>
<feature type="binding site" evidence="9">
    <location>
        <position position="287"/>
    </location>
    <ligand>
        <name>[4Fe-4S] cluster</name>
        <dbReference type="ChEBI" id="CHEBI:49883"/>
    </ligand>
</feature>
<comment type="caution">
    <text evidence="9">Lacks conserved residue(s) required for the propagation of feature annotation.</text>
</comment>
<dbReference type="AlphaFoldDB" id="A0A427Y7B5"/>
<evidence type="ECO:0000256" key="7">
    <source>
        <dbReference type="ARBA" id="ARBA00023014"/>
    </source>
</evidence>
<evidence type="ECO:0000313" key="13">
    <source>
        <dbReference type="Proteomes" id="UP000279259"/>
    </source>
</evidence>
<comment type="subcellular location">
    <subcellularLocation>
        <location evidence="9">Cytoplasm</location>
    </subcellularLocation>
    <subcellularLocation>
        <location evidence="9">Mitochondrion intermembrane space</location>
    </subcellularLocation>
</comment>
<evidence type="ECO:0000256" key="9">
    <source>
        <dbReference type="HAMAP-Rule" id="MF_03115"/>
    </source>
</evidence>
<evidence type="ECO:0000256" key="3">
    <source>
        <dbReference type="ARBA" id="ARBA00022485"/>
    </source>
</evidence>
<dbReference type="Pfam" id="PF05093">
    <property type="entry name" value="CIAPIN1"/>
    <property type="match status" value="1"/>
</dbReference>
<feature type="binding site" evidence="9">
    <location>
        <position position="290"/>
    </location>
    <ligand>
        <name>[4Fe-4S] cluster</name>
        <dbReference type="ChEBI" id="CHEBI:49883"/>
    </ligand>
</feature>
<comment type="cofactor">
    <cofactor evidence="9">
        <name>[2Fe-2S] cluster</name>
        <dbReference type="ChEBI" id="CHEBI:190135"/>
    </cofactor>
</comment>
<dbReference type="EMBL" id="RSCD01000018">
    <property type="protein sequence ID" value="RSH86975.1"/>
    <property type="molecule type" value="Genomic_DNA"/>
</dbReference>
<feature type="region of interest" description="Fe-S binding site B" evidence="9">
    <location>
        <begin position="276"/>
        <end position="290"/>
    </location>
</feature>
<feature type="binding site" evidence="9">
    <location>
        <position position="276"/>
    </location>
    <ligand>
        <name>[4Fe-4S] cluster</name>
        <dbReference type="ChEBI" id="CHEBI:49883"/>
    </ligand>
</feature>
<dbReference type="GO" id="GO:0009055">
    <property type="term" value="F:electron transfer activity"/>
    <property type="evidence" value="ECO:0007669"/>
    <property type="project" value="UniProtKB-UniRule"/>
</dbReference>
<keyword evidence="8 9" id="KW-0496">Mitochondrion</keyword>
<dbReference type="PANTHER" id="PTHR13273">
    <property type="entry name" value="ANAMORSIN"/>
    <property type="match status" value="1"/>
</dbReference>
<keyword evidence="6 9" id="KW-0408">Iron</keyword>
<evidence type="ECO:0000256" key="10">
    <source>
        <dbReference type="SAM" id="MobiDB-lite"/>
    </source>
</evidence>
<comment type="domain">
    <text evidence="9">The twin Cx2C motifs are involved in the recognition by the mitochondrial MIA40-ERV1 disulfide relay system. The formation of 2 disulfide bonds in the Cx2C motifs through dithiol/disulfide exchange reactions effectively traps the protein in the mitochondrial intermembrane space.</text>
</comment>
<keyword evidence="5 9" id="KW-0479">Metal-binding</keyword>
<dbReference type="HAMAP" id="MF_03115">
    <property type="entry name" value="Anamorsin"/>
    <property type="match status" value="1"/>
</dbReference>
<feature type="short sequence motif" description="Cx2C motif 2" evidence="9">
    <location>
        <begin position="287"/>
        <end position="290"/>
    </location>
</feature>
<feature type="binding site" evidence="9">
    <location>
        <position position="195"/>
    </location>
    <ligand>
        <name>[2Fe-2S] cluster</name>
        <dbReference type="ChEBI" id="CHEBI:190135"/>
    </ligand>
</feature>
<evidence type="ECO:0000256" key="6">
    <source>
        <dbReference type="ARBA" id="ARBA00023004"/>
    </source>
</evidence>
<accession>A0A427Y7B5</accession>
<gene>
    <name evidence="12" type="primary">DRE2</name>
    <name evidence="12" type="ORF">EHS25_003463</name>
</gene>
<dbReference type="GO" id="GO:0005758">
    <property type="term" value="C:mitochondrial intermembrane space"/>
    <property type="evidence" value="ECO:0007669"/>
    <property type="project" value="UniProtKB-SubCell"/>
</dbReference>
<dbReference type="GO" id="GO:0051539">
    <property type="term" value="F:4 iron, 4 sulfur cluster binding"/>
    <property type="evidence" value="ECO:0007669"/>
    <property type="project" value="UniProtKB-KW"/>
</dbReference>
<feature type="region of interest" description="Disordered" evidence="10">
    <location>
        <begin position="138"/>
        <end position="158"/>
    </location>
</feature>
<dbReference type="Proteomes" id="UP000279259">
    <property type="component" value="Unassembled WGS sequence"/>
</dbReference>
<evidence type="ECO:0000256" key="1">
    <source>
        <dbReference type="ARBA" id="ARBA00001966"/>
    </source>
</evidence>
<dbReference type="STRING" id="1890683.A0A427Y7B5"/>
<dbReference type="InterPro" id="IPR007785">
    <property type="entry name" value="Anamorsin"/>
</dbReference>
<proteinExistence type="inferred from homology"/>
<organism evidence="12 13">
    <name type="scientific">Saitozyma podzolica</name>
    <dbReference type="NCBI Taxonomy" id="1890683"/>
    <lineage>
        <taxon>Eukaryota</taxon>
        <taxon>Fungi</taxon>
        <taxon>Dikarya</taxon>
        <taxon>Basidiomycota</taxon>
        <taxon>Agaricomycotina</taxon>
        <taxon>Tremellomycetes</taxon>
        <taxon>Tremellales</taxon>
        <taxon>Trimorphomycetaceae</taxon>
        <taxon>Saitozyma</taxon>
    </lineage>
</organism>
<feature type="binding site" evidence="9">
    <location>
        <position position="214"/>
    </location>
    <ligand>
        <name>[2Fe-2S] cluster</name>
        <dbReference type="ChEBI" id="CHEBI:190135"/>
    </ligand>
</feature>
<evidence type="ECO:0000256" key="8">
    <source>
        <dbReference type="ARBA" id="ARBA00023128"/>
    </source>
</evidence>
<name>A0A427Y7B5_9TREE</name>
<dbReference type="GO" id="GO:0046872">
    <property type="term" value="F:metal ion binding"/>
    <property type="evidence" value="ECO:0007669"/>
    <property type="project" value="UniProtKB-KW"/>
</dbReference>
<keyword evidence="4 9" id="KW-0963">Cytoplasm</keyword>
<feature type="binding site" evidence="9">
    <location>
        <position position="211"/>
    </location>
    <ligand>
        <name>[2Fe-2S] cluster</name>
        <dbReference type="ChEBI" id="CHEBI:190135"/>
    </ligand>
</feature>
<comment type="similarity">
    <text evidence="2 9">Belongs to the anamorsin family.</text>
</comment>
<dbReference type="InterPro" id="IPR046408">
    <property type="entry name" value="CIAPIN1"/>
</dbReference>
<reference evidence="12 13" key="1">
    <citation type="submission" date="2018-11" db="EMBL/GenBank/DDBJ databases">
        <title>Genome sequence of Saitozyma podzolica DSM 27192.</title>
        <authorList>
            <person name="Aliyu H."/>
            <person name="Gorte O."/>
            <person name="Ochsenreither K."/>
        </authorList>
    </citation>
    <scope>NUCLEOTIDE SEQUENCE [LARGE SCALE GENOMIC DNA]</scope>
    <source>
        <strain evidence="12 13">DSM 27192</strain>
    </source>
</reference>
<protein>
    <submittedName>
        <fullName evidence="12">Electron carrier</fullName>
    </submittedName>
</protein>
<feature type="compositionally biased region" description="Low complexity" evidence="10">
    <location>
        <begin position="146"/>
        <end position="155"/>
    </location>
</feature>
<comment type="domain">
    <text evidence="9">The N-terminal domain has structural similarity with S-adenosyl-L-methionine-dependent methyltransferases, but does not bind S-adenosyl-L-methionine. It is required for correct assembly of the 2 Fe-S clusters.</text>
</comment>
<evidence type="ECO:0000259" key="11">
    <source>
        <dbReference type="Pfam" id="PF05093"/>
    </source>
</evidence>
<comment type="cofactor">
    <cofactor evidence="1 9">
        <name>[4Fe-4S] cluster</name>
        <dbReference type="ChEBI" id="CHEBI:49883"/>
    </cofactor>
</comment>
<evidence type="ECO:0000313" key="12">
    <source>
        <dbReference type="EMBL" id="RSH86975.1"/>
    </source>
</evidence>
<feature type="short sequence motif" description="Cx2C motif 1" evidence="9">
    <location>
        <begin position="276"/>
        <end position="279"/>
    </location>
</feature>
<keyword evidence="3 9" id="KW-0004">4Fe-4S</keyword>
<comment type="domain">
    <text evidence="9">The C-terminal domain binds 2 Fe-S clusters but is otherwise mostly in an intrinsically disordered conformation.</text>
</comment>
<comment type="caution">
    <text evidence="12">The sequence shown here is derived from an EMBL/GenBank/DDBJ whole genome shotgun (WGS) entry which is preliminary data.</text>
</comment>
<evidence type="ECO:0000256" key="5">
    <source>
        <dbReference type="ARBA" id="ARBA00022723"/>
    </source>
</evidence>
<evidence type="ECO:0000256" key="2">
    <source>
        <dbReference type="ARBA" id="ARBA00008169"/>
    </source>
</evidence>
<keyword evidence="9" id="KW-0001">2Fe-2S</keyword>
<keyword evidence="7 9" id="KW-0411">Iron-sulfur</keyword>
<dbReference type="GO" id="GO:0016226">
    <property type="term" value="P:iron-sulfur cluster assembly"/>
    <property type="evidence" value="ECO:0007669"/>
    <property type="project" value="UniProtKB-UniRule"/>
</dbReference>
<feature type="binding site" evidence="9">
    <location>
        <position position="216"/>
    </location>
    <ligand>
        <name>[2Fe-2S] cluster</name>
        <dbReference type="ChEBI" id="CHEBI:190135"/>
    </ligand>
</feature>
<dbReference type="PANTHER" id="PTHR13273:SF14">
    <property type="entry name" value="ANAMORSIN"/>
    <property type="match status" value="1"/>
</dbReference>